<organism evidence="1">
    <name type="scientific">marine sediment metagenome</name>
    <dbReference type="NCBI Taxonomy" id="412755"/>
    <lineage>
        <taxon>unclassified sequences</taxon>
        <taxon>metagenomes</taxon>
        <taxon>ecological metagenomes</taxon>
    </lineage>
</organism>
<accession>A0A0F9HQX2</accession>
<gene>
    <name evidence="1" type="ORF">LCGC14_1675130</name>
</gene>
<evidence type="ECO:0000313" key="1">
    <source>
        <dbReference type="EMBL" id="KKM17497.1"/>
    </source>
</evidence>
<proteinExistence type="predicted"/>
<name>A0A0F9HQX2_9ZZZZ</name>
<comment type="caution">
    <text evidence="1">The sequence shown here is derived from an EMBL/GenBank/DDBJ whole genome shotgun (WGS) entry which is preliminary data.</text>
</comment>
<protein>
    <submittedName>
        <fullName evidence="1">Uncharacterized protein</fullName>
    </submittedName>
</protein>
<dbReference type="AlphaFoldDB" id="A0A0F9HQX2"/>
<sequence length="85" mass="9499">MFSLYAEWIMERFGGTPASPGAKIMSKVILLADYRWYLLTGDLLSMIEPVFTQDAFSQGINWLATLIRSEAERIKVAGGINAIKD</sequence>
<reference evidence="1" key="1">
    <citation type="journal article" date="2015" name="Nature">
        <title>Complex archaea that bridge the gap between prokaryotes and eukaryotes.</title>
        <authorList>
            <person name="Spang A."/>
            <person name="Saw J.H."/>
            <person name="Jorgensen S.L."/>
            <person name="Zaremba-Niedzwiedzka K."/>
            <person name="Martijn J."/>
            <person name="Lind A.E."/>
            <person name="van Eijk R."/>
            <person name="Schleper C."/>
            <person name="Guy L."/>
            <person name="Ettema T.J."/>
        </authorList>
    </citation>
    <scope>NUCLEOTIDE SEQUENCE</scope>
</reference>
<dbReference type="EMBL" id="LAZR01014435">
    <property type="protein sequence ID" value="KKM17497.1"/>
    <property type="molecule type" value="Genomic_DNA"/>
</dbReference>